<accession>A0A0K8PZX8</accession>
<proteinExistence type="predicted"/>
<feature type="region of interest" description="Disordered" evidence="1">
    <location>
        <begin position="1"/>
        <end position="67"/>
    </location>
</feature>
<dbReference type="Proteomes" id="UP000053859">
    <property type="component" value="Unassembled WGS sequence"/>
</dbReference>
<organism evidence="2 3">
    <name type="scientific">Streptomyces azureus</name>
    <dbReference type="NCBI Taxonomy" id="146537"/>
    <lineage>
        <taxon>Bacteria</taxon>
        <taxon>Bacillati</taxon>
        <taxon>Actinomycetota</taxon>
        <taxon>Actinomycetes</taxon>
        <taxon>Kitasatosporales</taxon>
        <taxon>Streptomycetaceae</taxon>
        <taxon>Streptomyces</taxon>
    </lineage>
</organism>
<gene>
    <name evidence="2" type="ORF">SAZU_8242</name>
</gene>
<sequence>MPVSAAGTPVAAVPSGTKHRPVPTLATADGPRTVSRKPPSTATAAAANQANPAAPSSPPATPADAAELPRLAALSEQWEEITGGHGVAAQLAAVVDGLLAHR</sequence>
<evidence type="ECO:0000256" key="1">
    <source>
        <dbReference type="SAM" id="MobiDB-lite"/>
    </source>
</evidence>
<dbReference type="RefSeq" id="WP_059424893.1">
    <property type="nucleotide sequence ID" value="NZ_DF968533.1"/>
</dbReference>
<dbReference type="EMBL" id="DF968533">
    <property type="protein sequence ID" value="GAP53361.1"/>
    <property type="molecule type" value="Genomic_DNA"/>
</dbReference>
<dbReference type="AlphaFoldDB" id="A0A0K8PZX8"/>
<reference evidence="2" key="1">
    <citation type="journal article" date="2015" name="Genome Announc.">
        <title>Draft Genome Sequence of Thiostrepton-Producing Streptomyces azureus ATCC 14921.</title>
        <authorList>
            <person name="Sakihara K."/>
            <person name="Maeda J."/>
            <person name="Tashiro K."/>
            <person name="Fujino Y."/>
            <person name="Kuhara S."/>
            <person name="Ohshima T."/>
            <person name="Ogata S."/>
            <person name="Doi K."/>
        </authorList>
    </citation>
    <scope>NUCLEOTIDE SEQUENCE [LARGE SCALE GENOMIC DNA]</scope>
    <source>
        <strain evidence="2">ATCC14921</strain>
    </source>
</reference>
<name>A0A0K8PZX8_STRAJ</name>
<feature type="compositionally biased region" description="Low complexity" evidence="1">
    <location>
        <begin position="38"/>
        <end position="54"/>
    </location>
</feature>
<keyword evidence="3" id="KW-1185">Reference proteome</keyword>
<dbReference type="PATRIC" id="fig|146537.3.peg.8701"/>
<protein>
    <submittedName>
        <fullName evidence="2">TetR family transcriptional regulator</fullName>
    </submittedName>
</protein>
<evidence type="ECO:0000313" key="3">
    <source>
        <dbReference type="Proteomes" id="UP000053859"/>
    </source>
</evidence>
<evidence type="ECO:0000313" key="2">
    <source>
        <dbReference type="EMBL" id="GAP53361.1"/>
    </source>
</evidence>